<feature type="region of interest" description="N-terminal hotdog fold" evidence="6">
    <location>
        <begin position="843"/>
        <end position="971"/>
    </location>
</feature>
<dbReference type="Ensembl" id="ENSCPRT00005013788.1">
    <property type="protein sequence ID" value="ENSCPRP00005011696.1"/>
    <property type="gene ID" value="ENSCPRG00005008342.1"/>
</dbReference>
<feature type="domain" description="PKS/mFAS DH" evidence="10">
    <location>
        <begin position="843"/>
        <end position="1132"/>
    </location>
</feature>
<dbReference type="PROSITE" id="PS52004">
    <property type="entry name" value="KS3_2"/>
    <property type="match status" value="1"/>
</dbReference>
<keyword evidence="12" id="KW-1185">Reference proteome</keyword>
<keyword evidence="3" id="KW-0597">Phosphoprotein</keyword>
<protein>
    <submittedName>
        <fullName evidence="11">Mycocerosic acid synthase-like polyketide synthase</fullName>
    </submittedName>
</protein>
<dbReference type="SMART" id="SM00822">
    <property type="entry name" value="PKS_KR"/>
    <property type="match status" value="1"/>
</dbReference>
<dbReference type="InterPro" id="IPR042104">
    <property type="entry name" value="PKS_dehydratase_sf"/>
</dbReference>
<dbReference type="InterPro" id="IPR013968">
    <property type="entry name" value="PKS_KR"/>
</dbReference>
<dbReference type="InterPro" id="IPR014030">
    <property type="entry name" value="Ketoacyl_synth_N"/>
</dbReference>
<dbReference type="InterPro" id="IPR032821">
    <property type="entry name" value="PKS_assoc"/>
</dbReference>
<dbReference type="Pfam" id="PF08659">
    <property type="entry name" value="KR"/>
    <property type="match status" value="1"/>
</dbReference>
<dbReference type="Pfam" id="PF14765">
    <property type="entry name" value="PS-DH"/>
    <property type="match status" value="1"/>
</dbReference>
<dbReference type="Gene3D" id="3.30.70.3290">
    <property type="match status" value="1"/>
</dbReference>
<dbReference type="SUPFAM" id="SSF53901">
    <property type="entry name" value="Thiolase-like"/>
    <property type="match status" value="1"/>
</dbReference>
<dbReference type="Pfam" id="PF21089">
    <property type="entry name" value="PKS_DH_N"/>
    <property type="match status" value="1"/>
</dbReference>
<feature type="region of interest" description="Disordered" evidence="7">
    <location>
        <begin position="2012"/>
        <end position="2039"/>
    </location>
</feature>
<dbReference type="Gene3D" id="1.10.1200.10">
    <property type="entry name" value="ACP-like"/>
    <property type="match status" value="1"/>
</dbReference>
<comment type="catalytic activity">
    <reaction evidence="5">
        <text>holo-[ACP] + malonyl-CoA = malonyl-[ACP] + CoA</text>
        <dbReference type="Rhea" id="RHEA:41792"/>
        <dbReference type="Rhea" id="RHEA-COMP:9623"/>
        <dbReference type="Rhea" id="RHEA-COMP:9685"/>
        <dbReference type="ChEBI" id="CHEBI:57287"/>
        <dbReference type="ChEBI" id="CHEBI:57384"/>
        <dbReference type="ChEBI" id="CHEBI:64479"/>
        <dbReference type="ChEBI" id="CHEBI:78449"/>
        <dbReference type="EC" id="2.3.1.39"/>
    </reaction>
    <physiologicalReaction direction="left-to-right" evidence="5">
        <dbReference type="Rhea" id="RHEA:41793"/>
    </physiologicalReaction>
</comment>
<dbReference type="Pfam" id="PF00698">
    <property type="entry name" value="Acyl_transf_1"/>
    <property type="match status" value="1"/>
</dbReference>
<comment type="pathway">
    <text evidence="1">Lipid metabolism; fatty acid biosynthesis.</text>
</comment>
<dbReference type="InterPro" id="IPR001227">
    <property type="entry name" value="Ac_transferase_dom_sf"/>
</dbReference>
<keyword evidence="2" id="KW-0596">Phosphopantetheine</keyword>
<dbReference type="PANTHER" id="PTHR45681">
    <property type="entry name" value="POLYKETIDE SYNTHASE 44-RELATED"/>
    <property type="match status" value="1"/>
</dbReference>
<dbReference type="InterPro" id="IPR014031">
    <property type="entry name" value="Ketoacyl_synth_C"/>
</dbReference>
<dbReference type="Gene3D" id="3.10.129.110">
    <property type="entry name" value="Polyketide synthase dehydratase"/>
    <property type="match status" value="1"/>
</dbReference>
<dbReference type="InterPro" id="IPR050444">
    <property type="entry name" value="Polyketide_Synthase"/>
</dbReference>
<evidence type="ECO:0000256" key="7">
    <source>
        <dbReference type="SAM" id="MobiDB-lite"/>
    </source>
</evidence>
<dbReference type="GO" id="GO:0004314">
    <property type="term" value="F:[acyl-carrier-protein] S-malonyltransferase activity"/>
    <property type="evidence" value="ECO:0007669"/>
    <property type="project" value="UniProtKB-EC"/>
</dbReference>
<dbReference type="SUPFAM" id="SSF50129">
    <property type="entry name" value="GroES-like"/>
    <property type="match status" value="1"/>
</dbReference>
<feature type="region of interest" description="C-terminal hotdog fold" evidence="6">
    <location>
        <begin position="987"/>
        <end position="1132"/>
    </location>
</feature>
<evidence type="ECO:0000256" key="1">
    <source>
        <dbReference type="ARBA" id="ARBA00005194"/>
    </source>
</evidence>
<feature type="domain" description="Ketosynthase family 3 (KS3)" evidence="9">
    <location>
        <begin position="1"/>
        <end position="393"/>
    </location>
</feature>
<dbReference type="InterPro" id="IPR020841">
    <property type="entry name" value="PKS_Beta-ketoAc_synthase_dom"/>
</dbReference>
<dbReference type="Gene3D" id="3.90.180.10">
    <property type="entry name" value="Medium-chain alcohol dehydrogenases, catalytic domain"/>
    <property type="match status" value="1"/>
</dbReference>
<dbReference type="SUPFAM" id="SSF55048">
    <property type="entry name" value="Probable ACP-binding domain of malonyl-CoA ACP transacylase"/>
    <property type="match status" value="1"/>
</dbReference>
<evidence type="ECO:0000259" key="10">
    <source>
        <dbReference type="PROSITE" id="PS52019"/>
    </source>
</evidence>
<feature type="domain" description="Carrier" evidence="8">
    <location>
        <begin position="1917"/>
        <end position="1995"/>
    </location>
</feature>
<dbReference type="Gene3D" id="3.40.50.720">
    <property type="entry name" value="NAD(P)-binding Rossmann-like Domain"/>
    <property type="match status" value="1"/>
</dbReference>
<dbReference type="InterPro" id="IPR057326">
    <property type="entry name" value="KR_dom"/>
</dbReference>
<name>A0A7M4ELK2_CROPO</name>
<sequence>NFWKVLVEGRNCTVEIPLERFDTKEWYDPDDNKPGKICTTQAALLDSFNTFDNKMFGINDLEAERMDPQHKLLLECTYRALEDAGIATETISGTKTGVFIGKIILTSRAVTEINHYDGTGTAMSIAANRISYIFNLTGPSLAIDTACSSFFFALHYSMQAIKQGDCEAALCGGVNCIIDPRTFVSLTKAKMISPEGLSKPFSKKADGYGRGEGCGVVLLKPLKKSAWITSLSSGNGRTVIPITRPSQIEQENLLRSIYSVHVEPSAVQYIEAHGTGTAVGDPTEAESLGSIIGQKRSLQLPALKIGSVKGNIGHAESAAGAAGLIKVLLMMHHGKIVPSLHYSEENSSIDTEKLNVSIPTTVEKWEESEEFGRVAGINCFGFGGTNAHVVVRQLKQPEVLPAFKRPLELFVLSAASSKSLKLTMEDTAKQLNISNSKTLPNLAYTSACRRSHVNYKYRKAFVTNSLKYLQQQLTLAAQAEITQSKMTPQLVFVFCANGVNIRKTCKTLLRSEPVFRDKYKEIEALFQKYMPVSLLELKENEYEDFSLPDIAQPILFTLQVALASLLKHWGIKPDAAVGPSVGEVAAAHFAGFLSLADAVKVIYHRSRLQAKVTGGKMLVVGNVPVDEISKALCPYSGKVCIAVLHSPCSCTLSGDADAVSTLHKELAEAFSSRNIFLHILNVPVAYHSHVVDPIMKEMEESLQCLEKQKPEIEVISTLTGKAASKEDFTTGKFWAQQARDPVDFTQAILTSAKGKENVVFVEIGPHRVLQRYILETLGKHTRVFSAMQTEAEYQTLFTLVRDLFELGYNPDWQHLYEGYQSTPATFPRYQFDRRKLMTYLDLHQQTNRRAINSGHPLIFCVNQDNTEFSCLISQRLTPYLYEHKSNGVALVPGAFFIELGLASVLNSIRRKVPPSTCQISIRFSAPCILNQNSQDLKIKLKSEKARTEFQILSSSGAVFASGQVIMKTGARVEENSISFKDIFKRCKSVVTRDEVYETLSQIGFQYGFIFRQLSDVFYSPQLKEGITSIKVHKQTREEMYDYCIHPVLLDCFLQMMAVMTTVTFKIRAGFPSGIGSLVVLRPLEEEMMLYMKTSKSVGNYLEVCGCFTDKHGFVLAELKNVGITLMNQTSIIDNDLMFENTWKEIFPVQSVGYSGEAPRVIVFADKLGIAQLLKKYLHHTSRYVMYEDWEMLLEAKKPETTAEHKIKTELEGYCEVLFMWGIQKLSEELPGKLVAQLTKYCEAYRLIILALREKKSKCSVRMITYRTTERNVDHINPGFALCGMTRTCVVEVSEIMFQMIDISSSSMLDITALADVIVKCKGCDYPEIWINQGRIYTSEIRRTPFKDIDYCQPAKSPENSEILTLYTSDPYQAKCVSAELSNSTVTQLENDNVEVQVDKICIHSEDYFPVSVSSRNFGNTLYWNSHMLDKYKLLALDFSGIVTATGGEVKKVKVGDHVASCYPIIASSRVKVPGTVCFNVKKFPCFRHAPCVSYFLIAWELLNRTLTKVKCNGTLGFISAEPESVLCKVLTLTAQEVGWKTVLATPTTNQWQHVNQCVALVLLSPLDGIPEEGLAQLSHLQDVVIVCGNQKPEWVRHLIGSDLENIQVHVLKLDIFQKASLKQSQKVANKWIRSINLKLFSNLSCSVFQKTENFERTGTLESSYFTCRSVPLAVLKGSGETHGISNIPMYEAEKKMFKQNAVYIVVGGLTGLGFETVRFIAQNGGGGIAVFSRRSPNKEKQKEIKALQDQYEGSKIVCLQCNVVSAPEVERTVQSVDKIFSKRPIKGVFHSAVVLHDGHLEALNMSHFEKVLSPKVAGVVNLHCATRGQDLDFFVCYSSVTSFLGNSTQANYAAANSFLDMFCHYRRNSGLSGQSINWGALNLGILLNQNHIQNILESKEEVGNQHQLSEQAAPKNVSLIKSEDYVISLVSHLTNANPNDLTMNTSLVSLGMDSMLVMTLQNRIFHERRVDIPHVKLLDPHTTMSSLVVLLEENSNESEMFEENTAIAESTENGCREGPQGSPQSSGLGWAGPAPTESCSHSHAARSHIVLEWPAVGRKARKRQLQLWGGGGSGNEWVHESAMTVGWEHGACAGVLGPARGGPRVRWQEPGVQHQLCWGETRGGPEQGGRSVGPLPPLQHSSARQRLLREGAEVEGVEVGWGWAGLAAGSCCWLPLGPTVPGYCHL</sequence>
<evidence type="ECO:0000313" key="11">
    <source>
        <dbReference type="Ensembl" id="ENSCPRP00005011696.1"/>
    </source>
</evidence>
<organism evidence="11 12">
    <name type="scientific">Crocodylus porosus</name>
    <name type="common">Saltwater crocodile</name>
    <name type="synonym">Estuarine crocodile</name>
    <dbReference type="NCBI Taxonomy" id="8502"/>
    <lineage>
        <taxon>Eukaryota</taxon>
        <taxon>Metazoa</taxon>
        <taxon>Chordata</taxon>
        <taxon>Craniata</taxon>
        <taxon>Vertebrata</taxon>
        <taxon>Euteleostomi</taxon>
        <taxon>Archelosauria</taxon>
        <taxon>Archosauria</taxon>
        <taxon>Crocodylia</taxon>
        <taxon>Longirostres</taxon>
        <taxon>Crocodylidae</taxon>
        <taxon>Crocodylus</taxon>
    </lineage>
</organism>
<evidence type="ECO:0000256" key="5">
    <source>
        <dbReference type="ARBA" id="ARBA00048404"/>
    </source>
</evidence>
<dbReference type="InterPro" id="IPR049551">
    <property type="entry name" value="PKS_DH_C"/>
</dbReference>
<dbReference type="PANTHER" id="PTHR45681:SF8">
    <property type="entry name" value="CARRIER DOMAIN-CONTAINING PROTEIN"/>
    <property type="match status" value="1"/>
</dbReference>
<dbReference type="Pfam" id="PF16197">
    <property type="entry name" value="KAsynt_C_assoc"/>
    <property type="match status" value="1"/>
</dbReference>
<evidence type="ECO:0000256" key="3">
    <source>
        <dbReference type="ARBA" id="ARBA00022553"/>
    </source>
</evidence>
<dbReference type="InterPro" id="IPR036736">
    <property type="entry name" value="ACP-like_sf"/>
</dbReference>
<dbReference type="InterPro" id="IPR011032">
    <property type="entry name" value="GroES-like_sf"/>
</dbReference>
<feature type="active site" description="Proton donor; for dehydratase activity" evidence="6">
    <location>
        <position position="1050"/>
    </location>
</feature>
<dbReference type="SUPFAM" id="SSF47336">
    <property type="entry name" value="ACP-like"/>
    <property type="match status" value="1"/>
</dbReference>
<reference evidence="11" key="1">
    <citation type="submission" date="2025-08" db="UniProtKB">
        <authorList>
            <consortium name="Ensembl"/>
        </authorList>
    </citation>
    <scope>IDENTIFICATION</scope>
</reference>
<dbReference type="PROSITE" id="PS52019">
    <property type="entry name" value="PKS_MFAS_DH"/>
    <property type="match status" value="1"/>
</dbReference>
<dbReference type="UniPathway" id="UPA00094"/>
<gene>
    <name evidence="11" type="primary">LOC109307568</name>
</gene>
<dbReference type="InterPro" id="IPR014043">
    <property type="entry name" value="Acyl_transferase_dom"/>
</dbReference>
<dbReference type="SMART" id="SM00825">
    <property type="entry name" value="PKS_KS"/>
    <property type="match status" value="1"/>
</dbReference>
<evidence type="ECO:0000256" key="4">
    <source>
        <dbReference type="ARBA" id="ARBA00022679"/>
    </source>
</evidence>
<dbReference type="PROSITE" id="PS50075">
    <property type="entry name" value="CARRIER"/>
    <property type="match status" value="1"/>
</dbReference>
<dbReference type="Pfam" id="PF02801">
    <property type="entry name" value="Ketoacyl-synt_C"/>
    <property type="match status" value="1"/>
</dbReference>
<dbReference type="InterPro" id="IPR016036">
    <property type="entry name" value="Malonyl_transacylase_ACP-bd"/>
</dbReference>
<dbReference type="CDD" id="cd00833">
    <property type="entry name" value="PKS"/>
    <property type="match status" value="1"/>
</dbReference>
<dbReference type="InterPro" id="IPR049552">
    <property type="entry name" value="PKS_DH_N"/>
</dbReference>
<evidence type="ECO:0000259" key="9">
    <source>
        <dbReference type="PROSITE" id="PS52004"/>
    </source>
</evidence>
<proteinExistence type="predicted"/>
<dbReference type="SUPFAM" id="SSF52151">
    <property type="entry name" value="FabD/lysophospholipase-like"/>
    <property type="match status" value="1"/>
</dbReference>
<dbReference type="SUPFAM" id="SSF51735">
    <property type="entry name" value="NAD(P)-binding Rossmann-fold domains"/>
    <property type="match status" value="1"/>
</dbReference>
<dbReference type="Proteomes" id="UP000594220">
    <property type="component" value="Unplaced"/>
</dbReference>
<dbReference type="InterPro" id="IPR016035">
    <property type="entry name" value="Acyl_Trfase/lysoPLipase"/>
</dbReference>
<evidence type="ECO:0000256" key="6">
    <source>
        <dbReference type="PROSITE-ProRule" id="PRU01363"/>
    </source>
</evidence>
<feature type="compositionally biased region" description="Low complexity" evidence="7">
    <location>
        <begin position="2018"/>
        <end position="2027"/>
    </location>
</feature>
<reference evidence="11" key="2">
    <citation type="submission" date="2025-09" db="UniProtKB">
        <authorList>
            <consortium name="Ensembl"/>
        </authorList>
    </citation>
    <scope>IDENTIFICATION</scope>
</reference>
<dbReference type="GeneTree" id="ENSGT00940000164060"/>
<evidence type="ECO:0000259" key="8">
    <source>
        <dbReference type="PROSITE" id="PS50075"/>
    </source>
</evidence>
<dbReference type="InterPro" id="IPR049900">
    <property type="entry name" value="PKS_mFAS_DH"/>
</dbReference>
<dbReference type="Gene3D" id="3.40.47.10">
    <property type="match status" value="1"/>
</dbReference>
<dbReference type="SMART" id="SM00827">
    <property type="entry name" value="PKS_AT"/>
    <property type="match status" value="1"/>
</dbReference>
<dbReference type="Pfam" id="PF00109">
    <property type="entry name" value="ketoacyl-synt"/>
    <property type="match status" value="1"/>
</dbReference>
<dbReference type="Pfam" id="PF00550">
    <property type="entry name" value="PP-binding"/>
    <property type="match status" value="1"/>
</dbReference>
<dbReference type="InterPro" id="IPR009081">
    <property type="entry name" value="PP-bd_ACP"/>
</dbReference>
<dbReference type="GO" id="GO:0006633">
    <property type="term" value="P:fatty acid biosynthetic process"/>
    <property type="evidence" value="ECO:0007669"/>
    <property type="project" value="UniProtKB-UniPathway"/>
</dbReference>
<dbReference type="Gene3D" id="3.40.366.10">
    <property type="entry name" value="Malonyl-Coenzyme A Acyl Carrier Protein, domain 2"/>
    <property type="match status" value="1"/>
</dbReference>
<feature type="active site" description="Proton acceptor; for dehydratase activity" evidence="6">
    <location>
        <position position="883"/>
    </location>
</feature>
<dbReference type="InterPro" id="IPR016039">
    <property type="entry name" value="Thiolase-like"/>
</dbReference>
<accession>A0A7M4ELK2</accession>
<keyword evidence="4" id="KW-0808">Transferase</keyword>
<evidence type="ECO:0000256" key="2">
    <source>
        <dbReference type="ARBA" id="ARBA00022450"/>
    </source>
</evidence>
<dbReference type="OMA" id="IINHCTG"/>
<evidence type="ECO:0000313" key="12">
    <source>
        <dbReference type="Proteomes" id="UP000594220"/>
    </source>
</evidence>
<dbReference type="InterPro" id="IPR036291">
    <property type="entry name" value="NAD(P)-bd_dom_sf"/>
</dbReference>